<dbReference type="GO" id="GO:0006289">
    <property type="term" value="P:nucleotide-excision repair"/>
    <property type="evidence" value="ECO:0007669"/>
    <property type="project" value="UniProtKB-UniRule"/>
</dbReference>
<feature type="zinc finger region" description="C4-type" evidence="17">
    <location>
        <begin position="731"/>
        <end position="757"/>
    </location>
</feature>
<evidence type="ECO:0000256" key="6">
    <source>
        <dbReference type="ARBA" id="ARBA00022763"/>
    </source>
</evidence>
<dbReference type="Pfam" id="PF00005">
    <property type="entry name" value="ABC_tran"/>
    <property type="match status" value="1"/>
</dbReference>
<comment type="subcellular location">
    <subcellularLocation>
        <location evidence="1 17">Cytoplasm</location>
    </subcellularLocation>
</comment>
<keyword evidence="7 17" id="KW-0228">DNA excision</keyword>
<evidence type="ECO:0000256" key="3">
    <source>
        <dbReference type="ARBA" id="ARBA00022723"/>
    </source>
</evidence>
<evidence type="ECO:0000256" key="9">
    <source>
        <dbReference type="ARBA" id="ARBA00022833"/>
    </source>
</evidence>
<name>A0A7C0Y7Z5_9BACT</name>
<dbReference type="Pfam" id="PF17755">
    <property type="entry name" value="UvrA_DNA-bind"/>
    <property type="match status" value="1"/>
</dbReference>
<dbReference type="GO" id="GO:0016887">
    <property type="term" value="F:ATP hydrolysis activity"/>
    <property type="evidence" value="ECO:0007669"/>
    <property type="project" value="InterPro"/>
</dbReference>
<gene>
    <name evidence="17 19" type="primary">uvrA</name>
    <name evidence="19" type="ORF">ENF32_03225</name>
</gene>
<evidence type="ECO:0000256" key="5">
    <source>
        <dbReference type="ARBA" id="ARBA00022741"/>
    </source>
</evidence>
<keyword evidence="5 17" id="KW-0547">Nucleotide-binding</keyword>
<keyword evidence="9 17" id="KW-0862">Zinc</keyword>
<organism evidence="19">
    <name type="scientific">Thermosulfidibacter takaii</name>
    <dbReference type="NCBI Taxonomy" id="412593"/>
    <lineage>
        <taxon>Bacteria</taxon>
        <taxon>Pseudomonadati</taxon>
        <taxon>Thermosulfidibacterota</taxon>
        <taxon>Thermosulfidibacteria</taxon>
        <taxon>Thermosulfidibacterales</taxon>
        <taxon>Thermosulfidibacteraceae</taxon>
    </lineage>
</organism>
<dbReference type="SUPFAM" id="SSF52540">
    <property type="entry name" value="P-loop containing nucleoside triphosphate hydrolases"/>
    <property type="match status" value="2"/>
</dbReference>
<dbReference type="NCBIfam" id="TIGR00630">
    <property type="entry name" value="uvra"/>
    <property type="match status" value="1"/>
</dbReference>
<dbReference type="Gene3D" id="1.20.1580.10">
    <property type="entry name" value="ABC transporter ATPase like domain"/>
    <property type="match status" value="2"/>
</dbReference>
<comment type="subunit">
    <text evidence="17">Forms a heterotetramer with UvrB during the search for lesions.</text>
</comment>
<dbReference type="InterPro" id="IPR041552">
    <property type="entry name" value="UvrA_DNA-bd"/>
</dbReference>
<keyword evidence="13 17" id="KW-0234">DNA repair</keyword>
<dbReference type="Pfam" id="PF17760">
    <property type="entry name" value="UvrA_inter"/>
    <property type="match status" value="1"/>
</dbReference>
<protein>
    <recommendedName>
        <fullName evidence="15 17">UvrABC system protein A</fullName>
        <shortName evidence="17">UvrA protein</shortName>
    </recommendedName>
    <alternativeName>
        <fullName evidence="16 17">Excinuclease ABC subunit A</fullName>
    </alternativeName>
</protein>
<dbReference type="InterPro" id="IPR017871">
    <property type="entry name" value="ABC_transporter-like_CS"/>
</dbReference>
<evidence type="ECO:0000256" key="2">
    <source>
        <dbReference type="ARBA" id="ARBA00022490"/>
    </source>
</evidence>
<dbReference type="GO" id="GO:0009432">
    <property type="term" value="P:SOS response"/>
    <property type="evidence" value="ECO:0007669"/>
    <property type="project" value="UniProtKB-UniRule"/>
</dbReference>
<dbReference type="PROSITE" id="PS50893">
    <property type="entry name" value="ABC_TRANSPORTER_2"/>
    <property type="match status" value="1"/>
</dbReference>
<evidence type="ECO:0000256" key="13">
    <source>
        <dbReference type="ARBA" id="ARBA00023204"/>
    </source>
</evidence>
<accession>A0A7C0Y7Z5</accession>
<dbReference type="Proteomes" id="UP000885690">
    <property type="component" value="Unassembled WGS sequence"/>
</dbReference>
<dbReference type="CDD" id="cd03271">
    <property type="entry name" value="ABC_UvrA_II"/>
    <property type="match status" value="1"/>
</dbReference>
<proteinExistence type="inferred from homology"/>
<keyword evidence="4 17" id="KW-0677">Repeat</keyword>
<evidence type="ECO:0000313" key="19">
    <source>
        <dbReference type="EMBL" id="HDD53065.1"/>
    </source>
</evidence>
<dbReference type="AlphaFoldDB" id="A0A7C0Y7Z5"/>
<dbReference type="Gene3D" id="3.40.50.300">
    <property type="entry name" value="P-loop containing nucleotide triphosphate hydrolases"/>
    <property type="match status" value="2"/>
</dbReference>
<dbReference type="InterPro" id="IPR013815">
    <property type="entry name" value="ATP_grasp_subdomain_1"/>
</dbReference>
<dbReference type="GO" id="GO:0003677">
    <property type="term" value="F:DNA binding"/>
    <property type="evidence" value="ECO:0007669"/>
    <property type="project" value="UniProtKB-UniRule"/>
</dbReference>
<keyword evidence="8 17" id="KW-0863">Zinc-finger</keyword>
<keyword evidence="6 17" id="KW-0227">DNA damage</keyword>
<evidence type="ECO:0000256" key="4">
    <source>
        <dbReference type="ARBA" id="ARBA00022737"/>
    </source>
</evidence>
<comment type="function">
    <text evidence="17">The UvrABC repair system catalyzes the recognition and processing of DNA lesions. UvrA is an ATPase and a DNA-binding protein. A damage recognition complex composed of 2 UvrA and 2 UvrB subunits scans DNA for abnormalities. When the presence of a lesion has been verified by UvrB, the UvrA molecules dissociate.</text>
</comment>
<keyword evidence="2 17" id="KW-0963">Cytoplasm</keyword>
<keyword evidence="11 17" id="KW-0267">Excision nuclease</keyword>
<dbReference type="Gene3D" id="3.30.1490.20">
    <property type="entry name" value="ATP-grasp fold, A domain"/>
    <property type="match status" value="1"/>
</dbReference>
<sequence length="939" mass="105627">MSPWITIKGARQHNLKNIDLQIPRNTLVVITGLSGSGKSSLALDTIYAEGQRRYVESLSAYARQFLELMEKPDVDSIEGLSPAVAIEQKRVSKNPRSTVGTVTEIYDYMRLLFARLGTPYCPQCGKPITSMSLQEMVETVLSWPREMKIQILAPFVRGRKGEYRDLLSSLKREGFVRVRIDGEVRRLEEPISLDKNKKHTIELVVDRLVVRAKDRNRLADSMELALNRSQGLVVVWREDGQEVLFSETLSCPTCGVSLPELSPRIFSFNSPYGACPRCDGLGFHKEIDPDRVVEPSLSLAEGAIVPWRDSDYHTQLLMELARQRNIPTDVPFCKLEPQDQEAILYGTSQRMAFRYRWRGRERGFVAPFEGVIPHLERRYRETDSERVKGEIEQYMKEKPCPQCQGTRLKAESLSVKIQGLNIAQIAAMSVKKALEFFSHLSFTGEKEAIAHRIIREIRSRLEFLEEVGLGYLTLDRASATLSGGESQRIRLATQIGSGLVGVTYVLDEPSVGLHPRDQHRLLENLKRLRDLGNTVIVVEHDEATIRTADYVVDLGPGAGRKGGEVVIAGPPYEVERCANSITGQYLRGEKRIPIPTQRRRAQRWLEIRGASHHNLKEIDVSLPLGCLICVTGVSGSGKSTLIVETLYPALRNRIYRTRMACGPFKELLGAEAVDKVVMVDQSPIGRTPRSNPATYTGLFTPIRELFASLPESRARGYTPGRFSFNVRGGRCEHCRGEGAILVEMHFLPDLYVTCQVCQGKRYNQETLDIRYKGRNIHEVLEMTVEEALEFFQAIPSIHRKLELLNQVGLGYIKLGQPATTLSGGEAQRVKLSRELSRRPQGHTLYILDEPTTGLHLEDVRRLLEILHRLVDLGNTVIIIEHHPDIIKNADWIIDLGPEGGEEGGYLVAQGPPEEVVQVPQSITGRFLSEVLEKERVTLS</sequence>
<reference evidence="19" key="1">
    <citation type="journal article" date="2020" name="mSystems">
        <title>Genome- and Community-Level Interaction Insights into Carbon Utilization and Element Cycling Functions of Hydrothermarchaeota in Hydrothermal Sediment.</title>
        <authorList>
            <person name="Zhou Z."/>
            <person name="Liu Y."/>
            <person name="Xu W."/>
            <person name="Pan J."/>
            <person name="Luo Z.H."/>
            <person name="Li M."/>
        </authorList>
    </citation>
    <scope>NUCLEOTIDE SEQUENCE [LARGE SCALE GENOMIC DNA]</scope>
    <source>
        <strain evidence="19">HyVt-115</strain>
    </source>
</reference>
<dbReference type="PANTHER" id="PTHR43152:SF3">
    <property type="entry name" value="UVRABC SYSTEM PROTEIN A"/>
    <property type="match status" value="1"/>
</dbReference>
<evidence type="ECO:0000256" key="8">
    <source>
        <dbReference type="ARBA" id="ARBA00022771"/>
    </source>
</evidence>
<feature type="binding site" evidence="17">
    <location>
        <begin position="32"/>
        <end position="39"/>
    </location>
    <ligand>
        <name>ATP</name>
        <dbReference type="ChEBI" id="CHEBI:30616"/>
    </ligand>
</feature>
<comment type="caution">
    <text evidence="19">The sequence shown here is derived from an EMBL/GenBank/DDBJ whole genome shotgun (WGS) entry which is preliminary data.</text>
</comment>
<evidence type="ECO:0000256" key="16">
    <source>
        <dbReference type="ARBA" id="ARBA00042156"/>
    </source>
</evidence>
<dbReference type="GO" id="GO:0005524">
    <property type="term" value="F:ATP binding"/>
    <property type="evidence" value="ECO:0007669"/>
    <property type="project" value="UniProtKB-UniRule"/>
</dbReference>
<dbReference type="GO" id="GO:0009381">
    <property type="term" value="F:excinuclease ABC activity"/>
    <property type="evidence" value="ECO:0007669"/>
    <property type="project" value="UniProtKB-UniRule"/>
</dbReference>
<dbReference type="GO" id="GO:0009380">
    <property type="term" value="C:excinuclease repair complex"/>
    <property type="evidence" value="ECO:0007669"/>
    <property type="project" value="InterPro"/>
</dbReference>
<evidence type="ECO:0000256" key="14">
    <source>
        <dbReference type="ARBA" id="ARBA00038000"/>
    </source>
</evidence>
<keyword evidence="12 17" id="KW-0238">DNA-binding</keyword>
<comment type="similarity">
    <text evidence="14 17">Belongs to the ABC transporter superfamily. UvrA family.</text>
</comment>
<evidence type="ECO:0000256" key="17">
    <source>
        <dbReference type="HAMAP-Rule" id="MF_00205"/>
    </source>
</evidence>
<dbReference type="GO" id="GO:0008270">
    <property type="term" value="F:zinc ion binding"/>
    <property type="evidence" value="ECO:0007669"/>
    <property type="project" value="UniProtKB-UniRule"/>
</dbReference>
<evidence type="ECO:0000259" key="18">
    <source>
        <dbReference type="PROSITE" id="PS50893"/>
    </source>
</evidence>
<evidence type="ECO:0000256" key="10">
    <source>
        <dbReference type="ARBA" id="ARBA00022840"/>
    </source>
</evidence>
<dbReference type="PANTHER" id="PTHR43152">
    <property type="entry name" value="UVRABC SYSTEM PROTEIN A"/>
    <property type="match status" value="1"/>
</dbReference>
<dbReference type="InterPro" id="IPR027417">
    <property type="entry name" value="P-loop_NTPase"/>
</dbReference>
<dbReference type="NCBIfam" id="NF001503">
    <property type="entry name" value="PRK00349.1"/>
    <property type="match status" value="1"/>
</dbReference>
<keyword evidence="3 17" id="KW-0479">Metal-binding</keyword>
<dbReference type="InterPro" id="IPR004602">
    <property type="entry name" value="UvrA"/>
</dbReference>
<evidence type="ECO:0000256" key="7">
    <source>
        <dbReference type="ARBA" id="ARBA00022769"/>
    </source>
</evidence>
<dbReference type="FunFam" id="1.20.1580.10:FF:000002">
    <property type="entry name" value="UvrABC system protein A"/>
    <property type="match status" value="1"/>
</dbReference>
<keyword evidence="17" id="KW-0742">SOS response</keyword>
<evidence type="ECO:0000256" key="12">
    <source>
        <dbReference type="ARBA" id="ARBA00023125"/>
    </source>
</evidence>
<evidence type="ECO:0000256" key="11">
    <source>
        <dbReference type="ARBA" id="ARBA00022881"/>
    </source>
</evidence>
<dbReference type="HAMAP" id="MF_00205">
    <property type="entry name" value="UvrA"/>
    <property type="match status" value="1"/>
</dbReference>
<dbReference type="GO" id="GO:0005737">
    <property type="term" value="C:cytoplasm"/>
    <property type="evidence" value="ECO:0007669"/>
    <property type="project" value="UniProtKB-SubCell"/>
</dbReference>
<evidence type="ECO:0000256" key="15">
    <source>
        <dbReference type="ARBA" id="ARBA00039316"/>
    </source>
</evidence>
<feature type="domain" description="ABC transporter" evidence="18">
    <location>
        <begin position="599"/>
        <end position="928"/>
    </location>
</feature>
<dbReference type="InterPro" id="IPR041102">
    <property type="entry name" value="UvrA_inter"/>
</dbReference>
<keyword evidence="10 17" id="KW-0067">ATP-binding</keyword>
<evidence type="ECO:0000256" key="1">
    <source>
        <dbReference type="ARBA" id="ARBA00004496"/>
    </source>
</evidence>
<feature type="zinc finger region" description="C4-type" evidence="17">
    <location>
        <begin position="251"/>
        <end position="278"/>
    </location>
</feature>
<dbReference type="EMBL" id="DQWS01000123">
    <property type="protein sequence ID" value="HDD53065.1"/>
    <property type="molecule type" value="Genomic_DNA"/>
</dbReference>
<dbReference type="Gene3D" id="1.10.8.280">
    <property type="entry name" value="ABC transporter ATPase domain-like"/>
    <property type="match status" value="1"/>
</dbReference>
<dbReference type="InterPro" id="IPR003439">
    <property type="entry name" value="ABC_transporter-like_ATP-bd"/>
</dbReference>
<dbReference type="PROSITE" id="PS00211">
    <property type="entry name" value="ABC_TRANSPORTER_1"/>
    <property type="match status" value="2"/>
</dbReference>
<feature type="binding site" evidence="17">
    <location>
        <begin position="632"/>
        <end position="639"/>
    </location>
    <ligand>
        <name>ATP</name>
        <dbReference type="ChEBI" id="CHEBI:30616"/>
    </ligand>
</feature>